<dbReference type="RefSeq" id="WP_133309715.1">
    <property type="nucleotide sequence ID" value="NZ_CP037952.1"/>
</dbReference>
<reference evidence="1 2" key="1">
    <citation type="submission" date="2018-09" db="EMBL/GenBank/DDBJ databases">
        <title>Phylogeny of the Shewanellaceae, and recommendation for two new genera, Pseudoshewanella and Parashewanella.</title>
        <authorList>
            <person name="Wang G."/>
        </authorList>
    </citation>
    <scope>NUCLEOTIDE SEQUENCE [LARGE SCALE GENOMIC DNA]</scope>
    <source>
        <strain evidence="1 2">KCTC 22492</strain>
    </source>
</reference>
<evidence type="ECO:0000313" key="1">
    <source>
        <dbReference type="EMBL" id="RJY19531.1"/>
    </source>
</evidence>
<protein>
    <recommendedName>
        <fullName evidence="3">GIY-YIG domain-containing protein</fullName>
    </recommendedName>
</protein>
<name>A0A3A6UNX1_9GAMM</name>
<dbReference type="EMBL" id="QYYH01000001">
    <property type="protein sequence ID" value="RJY19531.1"/>
    <property type="molecule type" value="Genomic_DNA"/>
</dbReference>
<keyword evidence="2" id="KW-1185">Reference proteome</keyword>
<proteinExistence type="predicted"/>
<dbReference type="OrthoDB" id="7067549at2"/>
<dbReference type="AlphaFoldDB" id="A0A3A6UNX1"/>
<organism evidence="1 2">
    <name type="scientific">Parashewanella spongiae</name>
    <dbReference type="NCBI Taxonomy" id="342950"/>
    <lineage>
        <taxon>Bacteria</taxon>
        <taxon>Pseudomonadati</taxon>
        <taxon>Pseudomonadota</taxon>
        <taxon>Gammaproteobacteria</taxon>
        <taxon>Alteromonadales</taxon>
        <taxon>Shewanellaceae</taxon>
        <taxon>Parashewanella</taxon>
    </lineage>
</organism>
<gene>
    <name evidence="1" type="ORF">D5R81_00035</name>
</gene>
<accession>A0A3A6UNX1</accession>
<dbReference type="Proteomes" id="UP000273022">
    <property type="component" value="Unassembled WGS sequence"/>
</dbReference>
<evidence type="ECO:0008006" key="3">
    <source>
        <dbReference type="Google" id="ProtNLM"/>
    </source>
</evidence>
<sequence>MNKWTILGGSLHCPHIYIILSKDVIYIGETQKLPFSRWHSHIGKSGSFSKNLDKFLGGTSCYSYMKSLSFCSFPCANELKGIQSDYCGFRIPTQALEHKLHELMILEKPFGSDKKIISETTKTAPRHFYHWPEIDIIAKDLLASLKKELAL</sequence>
<comment type="caution">
    <text evidence="1">The sequence shown here is derived from an EMBL/GenBank/DDBJ whole genome shotgun (WGS) entry which is preliminary data.</text>
</comment>
<evidence type="ECO:0000313" key="2">
    <source>
        <dbReference type="Proteomes" id="UP000273022"/>
    </source>
</evidence>